<feature type="transmembrane region" description="Helical" evidence="1">
    <location>
        <begin position="45"/>
        <end position="68"/>
    </location>
</feature>
<keyword evidence="1" id="KW-0812">Transmembrane</keyword>
<evidence type="ECO:0000313" key="3">
    <source>
        <dbReference type="Proteomes" id="UP000028933"/>
    </source>
</evidence>
<dbReference type="GO" id="GO:0005886">
    <property type="term" value="C:plasma membrane"/>
    <property type="evidence" value="ECO:0007669"/>
    <property type="project" value="TreeGrafter"/>
</dbReference>
<dbReference type="RefSeq" id="WP_009086651.1">
    <property type="nucleotide sequence ID" value="NZ_CP007547.1"/>
</dbReference>
<dbReference type="HOGENOM" id="CLU_036718_0_0_10"/>
<dbReference type="PROSITE" id="PS51257">
    <property type="entry name" value="PROKAR_LIPOPROTEIN"/>
    <property type="match status" value="1"/>
</dbReference>
<dbReference type="Pfam" id="PF04286">
    <property type="entry name" value="DUF445"/>
    <property type="match status" value="1"/>
</dbReference>
<reference evidence="2" key="1">
    <citation type="journal article" date="2013" name="Lancet">
        <title>First case of E anophelis outbreak in an intensive-care unit.</title>
        <authorList>
            <person name="Teo J."/>
            <person name="Tan S.Y."/>
            <person name="Tay M."/>
            <person name="Ding Y."/>
            <person name="Kjelleberg S."/>
            <person name="Givskov M."/>
            <person name="Lin R.T."/>
            <person name="Yang L."/>
        </authorList>
    </citation>
    <scope>NUCLEOTIDE SEQUENCE [LARGE SCALE GENOMIC DNA]</scope>
    <source>
        <strain evidence="2">NUHP1</strain>
    </source>
</reference>
<dbReference type="Proteomes" id="UP000028933">
    <property type="component" value="Chromosome"/>
</dbReference>
<dbReference type="EMBL" id="CP007547">
    <property type="protein sequence ID" value="AIL47760.1"/>
    <property type="molecule type" value="Genomic_DNA"/>
</dbReference>
<dbReference type="PANTHER" id="PTHR38442:SF1">
    <property type="entry name" value="INNER MEMBRANE PROTEIN"/>
    <property type="match status" value="1"/>
</dbReference>
<accession>A0A077EQJ3</accession>
<proteinExistence type="predicted"/>
<dbReference type="eggNOG" id="COG2733">
    <property type="taxonomic scope" value="Bacteria"/>
</dbReference>
<name>A0A077EQJ3_9FLAO</name>
<gene>
    <name evidence="2" type="ORF">BD94_3985</name>
</gene>
<dbReference type="InterPro" id="IPR007383">
    <property type="entry name" value="DUF445"/>
</dbReference>
<sequence>MTESQKRKQLFKYKALATGLFLLMACIFITTTVLQKQYTSHWIGYIHAFSEAAMVGALADWFAVTALFHYPMGIKIPHTNLIENSKQKIGDNLGNFVVENFASAENIRPYIEKIKVTGFLSEWLLKEKNQEILVKEIAVLLKNAISQFQDPDIISFIAGKIKEAGENLKINHILSNGIFYLLEKGEQQTIITFMSSKIKNYILENDELIRDKVHQNSYSLVPKFVDNKIANKITTGLASFFEDIENNPDHKVRNEISDSIYQFANEIKTSDRWENELGKIKASILNEDKLNDYATDIWHSLKKTLMSELDNDHSALKQYAQKNIRQFAEDLNKNESQQNKIDQWIRFNAYRLILKNTGKVSELISTTVGNWEGKELSRKLELEVGKDLQFIRINGTIVGGLVGLIIYTLAAFI</sequence>
<reference evidence="2" key="2">
    <citation type="journal article" date="2015" name="Genome Biol. Evol.">
        <title>Complete Genome Sequence and Transcriptomic Analysis of the Novel Pathogen Elizabethkingia anophelis in Response to Oxidative Stress.</title>
        <authorList>
            <person name="Li Y."/>
            <person name="Liu Y."/>
            <person name="Chew S.C."/>
            <person name="Tay M."/>
            <person name="Salido M.M."/>
            <person name="Teo J."/>
            <person name="Lauro F.M."/>
            <person name="Givskov M."/>
            <person name="Yang L."/>
        </authorList>
    </citation>
    <scope>NUCLEOTIDE SEQUENCE</scope>
    <source>
        <strain evidence="2">NUHP1</strain>
    </source>
</reference>
<keyword evidence="1" id="KW-1133">Transmembrane helix</keyword>
<dbReference type="AlphaFoldDB" id="A0A077EQJ3"/>
<feature type="transmembrane region" description="Helical" evidence="1">
    <location>
        <begin position="393"/>
        <end position="412"/>
    </location>
</feature>
<protein>
    <submittedName>
        <fullName evidence="2">Putative membrane protein</fullName>
    </submittedName>
</protein>
<evidence type="ECO:0000256" key="1">
    <source>
        <dbReference type="SAM" id="Phobius"/>
    </source>
</evidence>
<organism evidence="2 3">
    <name type="scientific">Elizabethkingia anophelis NUHP1</name>
    <dbReference type="NCBI Taxonomy" id="1338011"/>
    <lineage>
        <taxon>Bacteria</taxon>
        <taxon>Pseudomonadati</taxon>
        <taxon>Bacteroidota</taxon>
        <taxon>Flavobacteriia</taxon>
        <taxon>Flavobacteriales</taxon>
        <taxon>Weeksellaceae</taxon>
        <taxon>Elizabethkingia</taxon>
    </lineage>
</organism>
<keyword evidence="1" id="KW-0472">Membrane</keyword>
<dbReference type="PANTHER" id="PTHR38442">
    <property type="entry name" value="INNER MEMBRANE PROTEIN-RELATED"/>
    <property type="match status" value="1"/>
</dbReference>
<dbReference type="GeneID" id="56685007"/>
<evidence type="ECO:0000313" key="2">
    <source>
        <dbReference type="EMBL" id="AIL47760.1"/>
    </source>
</evidence>
<dbReference type="KEGG" id="eao:BD94_3985"/>